<dbReference type="AlphaFoldDB" id="A0A835JVC2"/>
<gene>
    <name evidence="1" type="ORF">SADUNF_Sadunf10G0187600</name>
</gene>
<organism evidence="1 2">
    <name type="scientific">Salix dunnii</name>
    <dbReference type="NCBI Taxonomy" id="1413687"/>
    <lineage>
        <taxon>Eukaryota</taxon>
        <taxon>Viridiplantae</taxon>
        <taxon>Streptophyta</taxon>
        <taxon>Embryophyta</taxon>
        <taxon>Tracheophyta</taxon>
        <taxon>Spermatophyta</taxon>
        <taxon>Magnoliopsida</taxon>
        <taxon>eudicotyledons</taxon>
        <taxon>Gunneridae</taxon>
        <taxon>Pentapetalae</taxon>
        <taxon>rosids</taxon>
        <taxon>fabids</taxon>
        <taxon>Malpighiales</taxon>
        <taxon>Salicaceae</taxon>
        <taxon>Saliceae</taxon>
        <taxon>Salix</taxon>
    </lineage>
</organism>
<comment type="caution">
    <text evidence="1">The sequence shown here is derived from an EMBL/GenBank/DDBJ whole genome shotgun (WGS) entry which is preliminary data.</text>
</comment>
<keyword evidence="2" id="KW-1185">Reference proteome</keyword>
<dbReference type="EMBL" id="JADGMS010000010">
    <property type="protein sequence ID" value="KAF9675014.1"/>
    <property type="molecule type" value="Genomic_DNA"/>
</dbReference>
<evidence type="ECO:0000313" key="2">
    <source>
        <dbReference type="Proteomes" id="UP000657918"/>
    </source>
</evidence>
<dbReference type="OrthoDB" id="10579206at2759"/>
<dbReference type="Proteomes" id="UP000657918">
    <property type="component" value="Unassembled WGS sequence"/>
</dbReference>
<evidence type="ECO:0000313" key="1">
    <source>
        <dbReference type="EMBL" id="KAF9675014.1"/>
    </source>
</evidence>
<name>A0A835JVC2_9ROSI</name>
<sequence length="259" mass="28841">MDTTISVHAESILTFEFCNVTSLSRLKRAGEPAPTCHGNLITSHLNQDRVDEPNGGPWPLKTRGSPEINNNIFVEQLSSPELSKFRSSSQAPIYSQVNYNQWEDDRHGAFFPATMSPEIILTLSMEGKFHQGRDSAVLSSSSNLQSLQKPRVILPSFVFPTDTIVENQNFTSNISRFVQWCHSMRLGDDFTGLYGSVQRCKSSKRVGNTSLETKADVVQGQCQILARSEPDKFLGMYQVGKTPVDIQMFNNSLCPVDSS</sequence>
<accession>A0A835JVC2</accession>
<reference evidence="1 2" key="1">
    <citation type="submission" date="2020-10" db="EMBL/GenBank/DDBJ databases">
        <title>Plant Genome Project.</title>
        <authorList>
            <person name="Zhang R.-G."/>
        </authorList>
    </citation>
    <scope>NUCLEOTIDE SEQUENCE [LARGE SCALE GENOMIC DNA]</scope>
    <source>
        <strain evidence="1">FAFU-HL-1</strain>
        <tissue evidence="1">Leaf</tissue>
    </source>
</reference>
<proteinExistence type="predicted"/>
<protein>
    <submittedName>
        <fullName evidence="1">Uncharacterized protein</fullName>
    </submittedName>
</protein>